<keyword evidence="2" id="KW-1185">Reference proteome</keyword>
<reference evidence="1 2" key="1">
    <citation type="journal article" date="2016" name="Genome Announc.">
        <title>Draft Genome Sequence of the Thermotolerant Cyanobacterium Desertifilum sp. IPPAS B-1220.</title>
        <authorList>
            <person name="Mironov K.S."/>
            <person name="Sinetova M.A."/>
            <person name="Bolatkhan K."/>
            <person name="Zayadan B.K."/>
            <person name="Ustinova V.V."/>
            <person name="Kupriyanova E.V."/>
            <person name="Skrypnik A.N."/>
            <person name="Gogoleva N.E."/>
            <person name="Gogolev Y.V."/>
            <person name="Los D.A."/>
        </authorList>
    </citation>
    <scope>NUCLEOTIDE SEQUENCE [LARGE SCALE GENOMIC DNA]</scope>
    <source>
        <strain evidence="1 2">IPPAS B-1220</strain>
    </source>
</reference>
<sequence length="224" mass="25363">MISSPENVREQFEALRRAYEQQLPKKVEELEQIWQKLLEAPWDLAEWEIFHCLAHRLVGTSATFGFAGVSEITYTLECCLRDAIATNRIPSAEQKASIKSLLEALKRATIDPQQDLPNTHLSDRGEFAHRNLLWQPDRTIETPHFFSLQEQKKLIFLVEDDPILAQDLALQLSFFSYTVEIFQDLQGLSAAIDQANPAALVMDIILPEGHCAGQNSCKPFNANA</sequence>
<organism evidence="1 2">
    <name type="scientific">Desertifilum tharense IPPAS B-1220</name>
    <dbReference type="NCBI Taxonomy" id="1781255"/>
    <lineage>
        <taxon>Bacteria</taxon>
        <taxon>Bacillati</taxon>
        <taxon>Cyanobacteriota</taxon>
        <taxon>Cyanophyceae</taxon>
        <taxon>Desertifilales</taxon>
        <taxon>Desertifilaceae</taxon>
        <taxon>Desertifilum</taxon>
    </lineage>
</organism>
<name>A0ACD5GNJ3_9CYAN</name>
<accession>A0ACD5GNJ3</accession>
<gene>
    <name evidence="1" type="ORF">BH720_020650</name>
</gene>
<evidence type="ECO:0000313" key="2">
    <source>
        <dbReference type="Proteomes" id="UP000095472"/>
    </source>
</evidence>
<dbReference type="Proteomes" id="UP000095472">
    <property type="component" value="Chromosome"/>
</dbReference>
<dbReference type="EMBL" id="CP182909">
    <property type="protein sequence ID" value="XPM62224.1"/>
    <property type="molecule type" value="Genomic_DNA"/>
</dbReference>
<protein>
    <submittedName>
        <fullName evidence="1">Hpt domain-containing protein</fullName>
    </submittedName>
</protein>
<evidence type="ECO:0000313" key="1">
    <source>
        <dbReference type="EMBL" id="XPM62224.1"/>
    </source>
</evidence>
<proteinExistence type="predicted"/>